<dbReference type="Gene3D" id="2.60.120.590">
    <property type="entry name" value="Alpha-ketoglutarate-dependent dioxygenase AlkB-like"/>
    <property type="match status" value="1"/>
</dbReference>
<dbReference type="EMBL" id="CAJZAH010000002">
    <property type="protein sequence ID" value="CAG9171266.1"/>
    <property type="molecule type" value="Genomic_DNA"/>
</dbReference>
<dbReference type="InterPro" id="IPR005123">
    <property type="entry name" value="Oxoglu/Fe-dep_dioxygenase_dom"/>
</dbReference>
<dbReference type="SUPFAM" id="SSF51197">
    <property type="entry name" value="Clavaminate synthase-like"/>
    <property type="match status" value="1"/>
</dbReference>
<dbReference type="PROSITE" id="PS51471">
    <property type="entry name" value="FE2OG_OXY"/>
    <property type="match status" value="1"/>
</dbReference>
<dbReference type="PANTHER" id="PTHR12463:SF1">
    <property type="entry name" value="2-OXOGLUTARATE AND FE-DEPENDENT OXYGENASE FAMILY PROTEIN"/>
    <property type="match status" value="1"/>
</dbReference>
<feature type="domain" description="Fe2OG dioxygenase" evidence="1">
    <location>
        <begin position="98"/>
        <end position="192"/>
    </location>
</feature>
<organism evidence="2 3">
    <name type="scientific">Cupriavidus respiraculi</name>
    <dbReference type="NCBI Taxonomy" id="195930"/>
    <lineage>
        <taxon>Bacteria</taxon>
        <taxon>Pseudomonadati</taxon>
        <taxon>Pseudomonadota</taxon>
        <taxon>Betaproteobacteria</taxon>
        <taxon>Burkholderiales</taxon>
        <taxon>Burkholderiaceae</taxon>
        <taxon>Cupriavidus</taxon>
    </lineage>
</organism>
<dbReference type="RefSeq" id="WP_224040972.1">
    <property type="nucleotide sequence ID" value="NZ_CAJZAH010000002.1"/>
</dbReference>
<name>A0ABM8WUU6_9BURK</name>
<reference evidence="2 3" key="1">
    <citation type="submission" date="2021-08" db="EMBL/GenBank/DDBJ databases">
        <authorList>
            <person name="Peeters C."/>
        </authorList>
    </citation>
    <scope>NUCLEOTIDE SEQUENCE [LARGE SCALE GENOMIC DNA]</scope>
    <source>
        <strain evidence="2 3">LMG 21510</strain>
    </source>
</reference>
<keyword evidence="3" id="KW-1185">Reference proteome</keyword>
<protein>
    <recommendedName>
        <fullName evidence="1">Fe2OG dioxygenase domain-containing protein</fullName>
    </recommendedName>
</protein>
<sequence length="198" mass="22493">MDQSSLFGDGPVEASIAGLIYQPEFLSPDEEAALIDIVRSLPLQAARYKGYLALRRVVSFGGSYDFDTNELLPAQPLDARLFPLRERVAQWAGIEAGRLVHALVAEYAPGTPLGWHRDVPDFERIVGVSLGGAARLRFRPYPYSPSMRRQVVALDAQPRSIYRMEGDARWQWQHSVEPTRELRWSITFRERREPGRGR</sequence>
<evidence type="ECO:0000259" key="1">
    <source>
        <dbReference type="PROSITE" id="PS51471"/>
    </source>
</evidence>
<evidence type="ECO:0000313" key="2">
    <source>
        <dbReference type="EMBL" id="CAG9171266.1"/>
    </source>
</evidence>
<dbReference type="PANTHER" id="PTHR12463">
    <property type="entry name" value="OXYGENASE-RELATED"/>
    <property type="match status" value="1"/>
</dbReference>
<dbReference type="InterPro" id="IPR037151">
    <property type="entry name" value="AlkB-like_sf"/>
</dbReference>
<comment type="caution">
    <text evidence="2">The sequence shown here is derived from an EMBL/GenBank/DDBJ whole genome shotgun (WGS) entry which is preliminary data.</text>
</comment>
<accession>A0ABM8WUU6</accession>
<gene>
    <name evidence="2" type="ORF">LMG21510_01591</name>
</gene>
<dbReference type="Pfam" id="PF13532">
    <property type="entry name" value="2OG-FeII_Oxy_2"/>
    <property type="match status" value="1"/>
</dbReference>
<evidence type="ECO:0000313" key="3">
    <source>
        <dbReference type="Proteomes" id="UP000721236"/>
    </source>
</evidence>
<dbReference type="InterPro" id="IPR032857">
    <property type="entry name" value="ALKBH4"/>
</dbReference>
<proteinExistence type="predicted"/>
<dbReference type="Proteomes" id="UP000721236">
    <property type="component" value="Unassembled WGS sequence"/>
</dbReference>
<dbReference type="InterPro" id="IPR027450">
    <property type="entry name" value="AlkB-like"/>
</dbReference>